<keyword evidence="2" id="KW-1185">Reference proteome</keyword>
<accession>A0A423W4W8</accession>
<protein>
    <recommendedName>
        <fullName evidence="3">Ricin B lectin domain-containing protein</fullName>
    </recommendedName>
</protein>
<comment type="caution">
    <text evidence="1">The sequence shown here is derived from an EMBL/GenBank/DDBJ whole genome shotgun (WGS) entry which is preliminary data.</text>
</comment>
<dbReference type="Proteomes" id="UP000283895">
    <property type="component" value="Unassembled WGS sequence"/>
</dbReference>
<dbReference type="OrthoDB" id="5289641at2759"/>
<dbReference type="EMBL" id="LKEA01000026">
    <property type="protein sequence ID" value="ROV98369.1"/>
    <property type="molecule type" value="Genomic_DNA"/>
</dbReference>
<name>A0A423W4W8_9PEZI</name>
<evidence type="ECO:0000313" key="2">
    <source>
        <dbReference type="Proteomes" id="UP000283895"/>
    </source>
</evidence>
<evidence type="ECO:0000313" key="1">
    <source>
        <dbReference type="EMBL" id="ROV98369.1"/>
    </source>
</evidence>
<reference evidence="1 2" key="1">
    <citation type="submission" date="2015-09" db="EMBL/GenBank/DDBJ databases">
        <title>Host preference determinants of Valsa canker pathogens revealed by comparative genomics.</title>
        <authorList>
            <person name="Yin Z."/>
            <person name="Huang L."/>
        </authorList>
    </citation>
    <scope>NUCLEOTIDE SEQUENCE [LARGE SCALE GENOMIC DNA]</scope>
    <source>
        <strain evidence="1 2">03-1</strain>
    </source>
</reference>
<gene>
    <name evidence="1" type="ORF">VMCG_07137</name>
</gene>
<dbReference type="PANTHER" id="PTHR39697:SF2">
    <property type="entry name" value="CYANOVIRIN-N DOMAIN-CONTAINING PROTEIN"/>
    <property type="match status" value="1"/>
</dbReference>
<evidence type="ECO:0008006" key="3">
    <source>
        <dbReference type="Google" id="ProtNLM"/>
    </source>
</evidence>
<dbReference type="AlphaFoldDB" id="A0A423W4W8"/>
<sequence length="285" mass="31900">MVMENHGLLQLTSHAYGFAEQLAVVVIEDLDPDITVTDLQGAVAGTGASGWDLHFDQKSLKTTLEVRFEDKERADSFTARFDRLFDDWFDNELKVLNTKPKATCNTGQWSPTMSSSTMDRNIQTPDSTTADGLSDTTSTAGIDLLSDEVPWPGETYKIQHRDSRRLITLEEGELRLRLPSAAKAAGGCHWVCVEKNGWLGFRSPVSATYMGHDNKGAIWCKKQHHKSYESFCVRRHPDGGYVILVKHHEGLELCQLAVDEASGKIVERSFGEPRARNTQWLFEAI</sequence>
<proteinExistence type="predicted"/>
<dbReference type="PANTHER" id="PTHR39697">
    <property type="entry name" value="RICIN B LECTIN DOMAIN-CONTAINING PROTEIN-RELATED"/>
    <property type="match status" value="1"/>
</dbReference>
<organism evidence="1 2">
    <name type="scientific">Cytospora schulzeri</name>
    <dbReference type="NCBI Taxonomy" id="448051"/>
    <lineage>
        <taxon>Eukaryota</taxon>
        <taxon>Fungi</taxon>
        <taxon>Dikarya</taxon>
        <taxon>Ascomycota</taxon>
        <taxon>Pezizomycotina</taxon>
        <taxon>Sordariomycetes</taxon>
        <taxon>Sordariomycetidae</taxon>
        <taxon>Diaporthales</taxon>
        <taxon>Cytosporaceae</taxon>
        <taxon>Cytospora</taxon>
    </lineage>
</organism>